<evidence type="ECO:0000256" key="1">
    <source>
        <dbReference type="ARBA" id="ARBA00022676"/>
    </source>
</evidence>
<keyword evidence="2" id="KW-0808">Transferase</keyword>
<dbReference type="GO" id="GO:0005975">
    <property type="term" value="P:carbohydrate metabolic process"/>
    <property type="evidence" value="ECO:0007669"/>
    <property type="project" value="InterPro"/>
</dbReference>
<evidence type="ECO:0000313" key="4">
    <source>
        <dbReference type="Proteomes" id="UP000053660"/>
    </source>
</evidence>
<dbReference type="InterPro" id="IPR052501">
    <property type="entry name" value="Alpha-1-2_FucT"/>
</dbReference>
<evidence type="ECO:0000313" key="3">
    <source>
        <dbReference type="EMBL" id="KHJ96180.1"/>
    </source>
</evidence>
<sequence length="183" mass="21151">MEYGHNPKYFEDYLPEVRQILQFSTNIQHTGEDVLHKWNITDYNFVCVHITRTNFTNGSIFADMMSAAKAAKDIAAENHISQFLIFGDDKEIKRDVAVLLRESNTSKENTAIASNNDEAVDLYVSSRICNSFLMATVTSTFGWWLAFFAPNQHHVFYLPDKRPVNDKVPSKELFLKTWQEYRG</sequence>
<dbReference type="EMBL" id="KN549740">
    <property type="protein sequence ID" value="KHJ96180.1"/>
    <property type="molecule type" value="Genomic_DNA"/>
</dbReference>
<keyword evidence="1" id="KW-0328">Glycosyltransferase</keyword>
<dbReference type="Pfam" id="PF01531">
    <property type="entry name" value="Glyco_transf_11"/>
    <property type="match status" value="1"/>
</dbReference>
<dbReference type="PANTHER" id="PTHR22898">
    <property type="entry name" value="UNCHARACTERIZED GLYCOSOL TRANSFERASE-RELATED"/>
    <property type="match status" value="1"/>
</dbReference>
<evidence type="ECO:0008006" key="5">
    <source>
        <dbReference type="Google" id="ProtNLM"/>
    </source>
</evidence>
<evidence type="ECO:0000256" key="2">
    <source>
        <dbReference type="ARBA" id="ARBA00022679"/>
    </source>
</evidence>
<dbReference type="GO" id="GO:0016020">
    <property type="term" value="C:membrane"/>
    <property type="evidence" value="ECO:0007669"/>
    <property type="project" value="InterPro"/>
</dbReference>
<gene>
    <name evidence="3" type="ORF">OESDEN_03863</name>
</gene>
<dbReference type="GO" id="GO:0008107">
    <property type="term" value="F:galactoside 2-alpha-L-fucosyltransferase activity"/>
    <property type="evidence" value="ECO:0007669"/>
    <property type="project" value="InterPro"/>
</dbReference>
<name>A0A0B1TLC4_OESDE</name>
<protein>
    <recommendedName>
        <fullName evidence="5">L-Fucosyltransferase</fullName>
    </recommendedName>
</protein>
<dbReference type="OrthoDB" id="5815225at2759"/>
<proteinExistence type="predicted"/>
<accession>A0A0B1TLC4</accession>
<keyword evidence="4" id="KW-1185">Reference proteome</keyword>
<dbReference type="PANTHER" id="PTHR22898:SF3">
    <property type="entry name" value="ALPHA-1,2-FUCOSYLTRANSFERASE-RELATED"/>
    <property type="match status" value="1"/>
</dbReference>
<organism evidence="3 4">
    <name type="scientific">Oesophagostomum dentatum</name>
    <name type="common">Nodular worm</name>
    <dbReference type="NCBI Taxonomy" id="61180"/>
    <lineage>
        <taxon>Eukaryota</taxon>
        <taxon>Metazoa</taxon>
        <taxon>Ecdysozoa</taxon>
        <taxon>Nematoda</taxon>
        <taxon>Chromadorea</taxon>
        <taxon>Rhabditida</taxon>
        <taxon>Rhabditina</taxon>
        <taxon>Rhabditomorpha</taxon>
        <taxon>Strongyloidea</taxon>
        <taxon>Strongylidae</taxon>
        <taxon>Oesophagostomum</taxon>
    </lineage>
</organism>
<dbReference type="AlphaFoldDB" id="A0A0B1TLC4"/>
<dbReference type="InterPro" id="IPR002516">
    <property type="entry name" value="Glyco_trans_11"/>
</dbReference>
<dbReference type="Proteomes" id="UP000053660">
    <property type="component" value="Unassembled WGS sequence"/>
</dbReference>
<reference evidence="3 4" key="1">
    <citation type="submission" date="2014-03" db="EMBL/GenBank/DDBJ databases">
        <title>Draft genome of the hookworm Oesophagostomum dentatum.</title>
        <authorList>
            <person name="Mitreva M."/>
        </authorList>
    </citation>
    <scope>NUCLEOTIDE SEQUENCE [LARGE SCALE GENOMIC DNA]</scope>
    <source>
        <strain evidence="3 4">OD-Hann</strain>
    </source>
</reference>